<dbReference type="Proteomes" id="UP000187209">
    <property type="component" value="Unassembled WGS sequence"/>
</dbReference>
<feature type="transmembrane region" description="Helical" evidence="1">
    <location>
        <begin position="415"/>
        <end position="434"/>
    </location>
</feature>
<dbReference type="AlphaFoldDB" id="A0A1R2B1N0"/>
<proteinExistence type="predicted"/>
<feature type="transmembrane region" description="Helical" evidence="1">
    <location>
        <begin position="235"/>
        <end position="261"/>
    </location>
</feature>
<feature type="transmembrane region" description="Helical" evidence="1">
    <location>
        <begin position="171"/>
        <end position="191"/>
    </location>
</feature>
<dbReference type="EMBL" id="MPUH01001066">
    <property type="protein sequence ID" value="OMJ70659.1"/>
    <property type="molecule type" value="Genomic_DNA"/>
</dbReference>
<protein>
    <submittedName>
        <fullName evidence="2">Uncharacterized protein</fullName>
    </submittedName>
</protein>
<dbReference type="OrthoDB" id="326353at2759"/>
<organism evidence="2 3">
    <name type="scientific">Stentor coeruleus</name>
    <dbReference type="NCBI Taxonomy" id="5963"/>
    <lineage>
        <taxon>Eukaryota</taxon>
        <taxon>Sar</taxon>
        <taxon>Alveolata</taxon>
        <taxon>Ciliophora</taxon>
        <taxon>Postciliodesmatophora</taxon>
        <taxon>Heterotrichea</taxon>
        <taxon>Heterotrichida</taxon>
        <taxon>Stentoridae</taxon>
        <taxon>Stentor</taxon>
    </lineage>
</organism>
<reference evidence="2 3" key="1">
    <citation type="submission" date="2016-11" db="EMBL/GenBank/DDBJ databases">
        <title>The macronuclear genome of Stentor coeruleus: a giant cell with tiny introns.</title>
        <authorList>
            <person name="Slabodnick M."/>
            <person name="Ruby J.G."/>
            <person name="Reiff S.B."/>
            <person name="Swart E.C."/>
            <person name="Gosai S."/>
            <person name="Prabakaran S."/>
            <person name="Witkowska E."/>
            <person name="Larue G.E."/>
            <person name="Fisher S."/>
            <person name="Freeman R.M."/>
            <person name="Gunawardena J."/>
            <person name="Chu W."/>
            <person name="Stover N.A."/>
            <person name="Gregory B.D."/>
            <person name="Nowacki M."/>
            <person name="Derisi J."/>
            <person name="Roy S.W."/>
            <person name="Marshall W.F."/>
            <person name="Sood P."/>
        </authorList>
    </citation>
    <scope>NUCLEOTIDE SEQUENCE [LARGE SCALE GENOMIC DNA]</scope>
    <source>
        <strain evidence="2">WM001</strain>
    </source>
</reference>
<evidence type="ECO:0000256" key="1">
    <source>
        <dbReference type="SAM" id="Phobius"/>
    </source>
</evidence>
<feature type="transmembrane region" description="Helical" evidence="1">
    <location>
        <begin position="203"/>
        <end position="223"/>
    </location>
</feature>
<name>A0A1R2B1N0_9CILI</name>
<feature type="transmembrane region" description="Helical" evidence="1">
    <location>
        <begin position="374"/>
        <end position="394"/>
    </location>
</feature>
<keyword evidence="1" id="KW-1133">Transmembrane helix</keyword>
<evidence type="ECO:0000313" key="2">
    <source>
        <dbReference type="EMBL" id="OMJ70659.1"/>
    </source>
</evidence>
<feature type="transmembrane region" description="Helical" evidence="1">
    <location>
        <begin position="105"/>
        <end position="129"/>
    </location>
</feature>
<feature type="transmembrane region" description="Helical" evidence="1">
    <location>
        <begin position="60"/>
        <end position="84"/>
    </location>
</feature>
<keyword evidence="1" id="KW-0472">Membrane</keyword>
<comment type="caution">
    <text evidence="2">The sequence shown here is derived from an EMBL/GenBank/DDBJ whole genome shotgun (WGS) entry which is preliminary data.</text>
</comment>
<gene>
    <name evidence="2" type="ORF">SteCoe_31319</name>
</gene>
<feature type="transmembrane region" description="Helical" evidence="1">
    <location>
        <begin position="273"/>
        <end position="294"/>
    </location>
</feature>
<keyword evidence="3" id="KW-1185">Reference proteome</keyword>
<keyword evidence="1" id="KW-0812">Transmembrane</keyword>
<evidence type="ECO:0000313" key="3">
    <source>
        <dbReference type="Proteomes" id="UP000187209"/>
    </source>
</evidence>
<sequence>MVLKDSDLSSPEKQMHMTFKQEKNRLNFLKIVFYVLFILCLALSLFSWHTWKQTDSKTLLAIMSCCILTKIGSILGIVGSFSSIQDLKHQKDISSEVKTGPGHHILVVSFYFLILVLIAFIIFGTRALFYSDRAIAYLDAKFNSDSEEWFIRYGDLSLEEMENWSLLMTNVVGYTCYIIVFLILIITYLLMGIALKYGIISSVLSLINLGLLVLTWGIVYLIIYADVFRKQMDFYIPISLIISAIALAVALCIVSVLGYIIAVTEKVSYIKSYIILCLITCFIASMSTIISTSVSRNFVTSLGYQCYDFMAMVDEQYINNLGCGEKYVNISTSQVFECSKGQQRYIWEHRGDYGCLNSLCCEIFITDSKAKFDYLGICSASCIVVIFISVWCIMNFYYKEDCEVVENQSKGHMKILITLLLVSVAWVYFISFHLPPVPATVPYKKTGVVVMNGAFVDPRLMHEGFCIVLDPLDMQIEKCDDCVKSEYLLTVEGKTLQRTDSYDSQNSNIDSFTFTDQDFDKIREVYNKLKLCPLCDNAKFFLNLNRTNFLKSGETEEITLLTTILELPASQEMVTLTGKVKSLKKNEEVEIVVNGHCITSETKAKYGEFSIKVPPPFYNIPYTLNLTYNSPTTTTSRILQIGGILSSYQTIEPTTLYPSSLLYKVTFSVIFHESKQSDFTIEIRKGYNNFSGIYTQASQTLQLENGVYSFLASAVGFKFDTREILIDSDMNITFFLIPDKIEDNEVRIILSWQGESALDLRSSFVMNKDIDCEVSHINRVCGGVRVSNISDFGRYGFEEIRIKPLGAYQYFFYTFQESQAFYTADLKVYIKSEVMPIARFGLGSRFMWDIPKNSEFRIWAGFCLDGIFGLTSLQQLKAYVSDIDLSNVRNICKEFYGEPSIYDAARSFTVNANRGYSIPMNITRFR</sequence>
<feature type="transmembrane region" description="Helical" evidence="1">
    <location>
        <begin position="27"/>
        <end position="48"/>
    </location>
</feature>
<accession>A0A1R2B1N0</accession>